<keyword evidence="2" id="KW-1185">Reference proteome</keyword>
<name>A0A4Y2B7K2_ARAVE</name>
<gene>
    <name evidence="1" type="ORF">AVEN_81368_1</name>
</gene>
<evidence type="ECO:0000313" key="2">
    <source>
        <dbReference type="Proteomes" id="UP000499080"/>
    </source>
</evidence>
<accession>A0A4Y2B7K2</accession>
<sequence>MVTKLPLTDSCHSFNLFGTIHDSCLSWILSRYHSILINIEGILTLVFESVVNSDKIGEDNYKATVFFLLKFVTLLRLVTCGVRKERDFVCFRKIDSQSLAAISHLLQAIGILFDF</sequence>
<protein>
    <submittedName>
        <fullName evidence="1">Uncharacterized protein</fullName>
    </submittedName>
</protein>
<evidence type="ECO:0000313" key="1">
    <source>
        <dbReference type="EMBL" id="GBL87767.1"/>
    </source>
</evidence>
<organism evidence="1 2">
    <name type="scientific">Araneus ventricosus</name>
    <name type="common">Orbweaver spider</name>
    <name type="synonym">Epeira ventricosa</name>
    <dbReference type="NCBI Taxonomy" id="182803"/>
    <lineage>
        <taxon>Eukaryota</taxon>
        <taxon>Metazoa</taxon>
        <taxon>Ecdysozoa</taxon>
        <taxon>Arthropoda</taxon>
        <taxon>Chelicerata</taxon>
        <taxon>Arachnida</taxon>
        <taxon>Araneae</taxon>
        <taxon>Araneomorphae</taxon>
        <taxon>Entelegynae</taxon>
        <taxon>Araneoidea</taxon>
        <taxon>Araneidae</taxon>
        <taxon>Araneus</taxon>
    </lineage>
</organism>
<dbReference type="AlphaFoldDB" id="A0A4Y2B7K2"/>
<comment type="caution">
    <text evidence="1">The sequence shown here is derived from an EMBL/GenBank/DDBJ whole genome shotgun (WGS) entry which is preliminary data.</text>
</comment>
<reference evidence="1 2" key="1">
    <citation type="journal article" date="2019" name="Sci. Rep.">
        <title>Orb-weaving spider Araneus ventricosus genome elucidates the spidroin gene catalogue.</title>
        <authorList>
            <person name="Kono N."/>
            <person name="Nakamura H."/>
            <person name="Ohtoshi R."/>
            <person name="Moran D.A.P."/>
            <person name="Shinohara A."/>
            <person name="Yoshida Y."/>
            <person name="Fujiwara M."/>
            <person name="Mori M."/>
            <person name="Tomita M."/>
            <person name="Arakawa K."/>
        </authorList>
    </citation>
    <scope>NUCLEOTIDE SEQUENCE [LARGE SCALE GENOMIC DNA]</scope>
</reference>
<proteinExistence type="predicted"/>
<dbReference type="Proteomes" id="UP000499080">
    <property type="component" value="Unassembled WGS sequence"/>
</dbReference>
<dbReference type="EMBL" id="BGPR01000055">
    <property type="protein sequence ID" value="GBL87767.1"/>
    <property type="molecule type" value="Genomic_DNA"/>
</dbReference>